<dbReference type="InterPro" id="IPR042100">
    <property type="entry name" value="Bug_dom1"/>
</dbReference>
<dbReference type="Gene3D" id="3.40.190.10">
    <property type="entry name" value="Periplasmic binding protein-like II"/>
    <property type="match status" value="1"/>
</dbReference>
<comment type="similarity">
    <text evidence="1">Belongs to the UPF0065 (bug) family.</text>
</comment>
<keyword evidence="2" id="KW-0732">Signal</keyword>
<protein>
    <submittedName>
        <fullName evidence="3">Tripartite tricarboxylate transporter substrate binding protein</fullName>
    </submittedName>
</protein>
<organism evidence="3 6">
    <name type="scientific">Neoroseomonas oryzicola</name>
    <dbReference type="NCBI Taxonomy" id="535904"/>
    <lineage>
        <taxon>Bacteria</taxon>
        <taxon>Pseudomonadati</taxon>
        <taxon>Pseudomonadota</taxon>
        <taxon>Alphaproteobacteria</taxon>
        <taxon>Acetobacterales</taxon>
        <taxon>Acetobacteraceae</taxon>
        <taxon>Neoroseomonas</taxon>
    </lineage>
</organism>
<dbReference type="Gene3D" id="3.40.190.150">
    <property type="entry name" value="Bordetella uptake gene, domain 1"/>
    <property type="match status" value="1"/>
</dbReference>
<feature type="signal peptide" evidence="2">
    <location>
        <begin position="1"/>
        <end position="30"/>
    </location>
</feature>
<evidence type="ECO:0000256" key="2">
    <source>
        <dbReference type="SAM" id="SignalP"/>
    </source>
</evidence>
<dbReference type="AlphaFoldDB" id="A0A9X9WGL0"/>
<evidence type="ECO:0000256" key="1">
    <source>
        <dbReference type="ARBA" id="ARBA00006987"/>
    </source>
</evidence>
<feature type="chain" id="PRO_5040729889" evidence="2">
    <location>
        <begin position="31"/>
        <end position="330"/>
    </location>
</feature>
<dbReference type="Pfam" id="PF03401">
    <property type="entry name" value="TctC"/>
    <property type="match status" value="1"/>
</dbReference>
<accession>A0A9X9WGL0</accession>
<keyword evidence="5" id="KW-1185">Reference proteome</keyword>
<dbReference type="Proteomes" id="UP001138708">
    <property type="component" value="Unassembled WGS sequence"/>
</dbReference>
<name>A0A9X9WGL0_9PROT</name>
<dbReference type="CDD" id="cd13578">
    <property type="entry name" value="PBP2_Bug27"/>
    <property type="match status" value="1"/>
</dbReference>
<sequence length="330" mass="35268">MDETDRAARASRRALIAAAAAPLLARPALAQPVWPPASIRYICIFPPGGSTDLLSRVWCQRMTEITGQSFVVDNRGGSGGNVGTEAIARAAPDGLTIGLASVSSMAIAPTLYRRLPFDVERDFTFICGLWQLPNLLVVRPDLPARSIPELIALCRADPGRYTFASSGAGTTLHIAGEMFKQMAGVNILHVPYRGGGPAYADLLGGRVDMVFGNFPEASRLHREGKVRGLATTGAARSPQAPDVPAMTEFLPGYEINSWGGVCGPAGIPPAIVARAAELGREALNAPLVRRRFEEGGAEVWWTTPRQLADFRRDNEARFAPLIRASGAVVE</sequence>
<reference evidence="4 5" key="2">
    <citation type="submission" date="2020-02" db="EMBL/GenBank/DDBJ databases">
        <authorList>
            <person name="Sun Q."/>
            <person name="Inoue M."/>
        </authorList>
    </citation>
    <scope>NUCLEOTIDE SEQUENCE [LARGE SCALE GENOMIC DNA]</scope>
    <source>
        <strain evidence="4 5">KCTC 22478</strain>
    </source>
</reference>
<evidence type="ECO:0000313" key="3">
    <source>
        <dbReference type="EMBL" id="MBR0659470.1"/>
    </source>
</evidence>
<gene>
    <name evidence="4" type="ORF">GWK15_05470</name>
    <name evidence="3" type="ORF">GXW75_09445</name>
</gene>
<reference evidence="3" key="1">
    <citation type="submission" date="2020-01" db="EMBL/GenBank/DDBJ databases">
        <authorList>
            <person name="Rat A."/>
        </authorList>
    </citation>
    <scope>NUCLEOTIDE SEQUENCE</scope>
    <source>
        <strain evidence="3">LMG 31161</strain>
    </source>
</reference>
<reference evidence="3" key="3">
    <citation type="journal article" date="2021" name="Syst. Appl. Microbiol.">
        <title>Roseomonas hellenica sp. nov., isolated from roots of wild-growing Alkanna tinctoria.</title>
        <authorList>
            <person name="Rat A."/>
            <person name="Naranjo H.D."/>
            <person name="Lebbe L."/>
            <person name="Cnockaert M."/>
            <person name="Krigas N."/>
            <person name="Grigoriadou K."/>
            <person name="Maloupa E."/>
            <person name="Willems A."/>
        </authorList>
    </citation>
    <scope>NUCLEOTIDE SEQUENCE</scope>
    <source>
        <strain evidence="3">LMG 31161</strain>
    </source>
</reference>
<dbReference type="EMBL" id="JAAVUP010000001">
    <property type="protein sequence ID" value="NKE16383.1"/>
    <property type="molecule type" value="Genomic_DNA"/>
</dbReference>
<proteinExistence type="inferred from homology"/>
<evidence type="ECO:0000313" key="5">
    <source>
        <dbReference type="Proteomes" id="UP000746741"/>
    </source>
</evidence>
<evidence type="ECO:0000313" key="6">
    <source>
        <dbReference type="Proteomes" id="UP001138708"/>
    </source>
</evidence>
<dbReference type="RefSeq" id="WP_168039822.1">
    <property type="nucleotide sequence ID" value="NZ_JAAEDK010000017.1"/>
</dbReference>
<dbReference type="PIRSF" id="PIRSF017082">
    <property type="entry name" value="YflP"/>
    <property type="match status" value="1"/>
</dbReference>
<evidence type="ECO:0000313" key="4">
    <source>
        <dbReference type="EMBL" id="NKE16383.1"/>
    </source>
</evidence>
<dbReference type="PANTHER" id="PTHR42928:SF5">
    <property type="entry name" value="BLR1237 PROTEIN"/>
    <property type="match status" value="1"/>
</dbReference>
<dbReference type="EMBL" id="JAAEDK010000017">
    <property type="protein sequence ID" value="MBR0659470.1"/>
    <property type="molecule type" value="Genomic_DNA"/>
</dbReference>
<dbReference type="SUPFAM" id="SSF53850">
    <property type="entry name" value="Periplasmic binding protein-like II"/>
    <property type="match status" value="1"/>
</dbReference>
<dbReference type="InterPro" id="IPR005064">
    <property type="entry name" value="BUG"/>
</dbReference>
<dbReference type="PANTHER" id="PTHR42928">
    <property type="entry name" value="TRICARBOXYLATE-BINDING PROTEIN"/>
    <property type="match status" value="1"/>
</dbReference>
<comment type="caution">
    <text evidence="3">The sequence shown here is derived from an EMBL/GenBank/DDBJ whole genome shotgun (WGS) entry which is preliminary data.</text>
</comment>
<dbReference type="Proteomes" id="UP000746741">
    <property type="component" value="Unassembled WGS sequence"/>
</dbReference>